<sequence>MKSYILDQIEASYNKTTWFVPLKPAIEGLTAEQAAWTDTEETNSIHDIIRHLLFYKADYLKQFKEGKERTKVTEIQQTFEGEESWEKTVQQFFVIMDSWLQAVEEADEEKLQTWSKEIAHICQHITYHTGQIVHIRKVQGSWRKEQGIS</sequence>
<accession>A0A285P391</accession>
<keyword evidence="3" id="KW-1185">Reference proteome</keyword>
<dbReference type="InterPro" id="IPR024775">
    <property type="entry name" value="DinB-like"/>
</dbReference>
<organism evidence="2 3">
    <name type="scientific">Terribacillus aidingensis</name>
    <dbReference type="NCBI Taxonomy" id="586416"/>
    <lineage>
        <taxon>Bacteria</taxon>
        <taxon>Bacillati</taxon>
        <taxon>Bacillota</taxon>
        <taxon>Bacilli</taxon>
        <taxon>Bacillales</taxon>
        <taxon>Bacillaceae</taxon>
        <taxon>Terribacillus</taxon>
    </lineage>
</organism>
<evidence type="ECO:0000313" key="3">
    <source>
        <dbReference type="Proteomes" id="UP000219356"/>
    </source>
</evidence>
<dbReference type="Gene3D" id="1.20.120.450">
    <property type="entry name" value="dinb family like domain"/>
    <property type="match status" value="1"/>
</dbReference>
<evidence type="ECO:0000259" key="1">
    <source>
        <dbReference type="Pfam" id="PF12867"/>
    </source>
</evidence>
<name>A0A285P391_9BACI</name>
<dbReference type="InterPro" id="IPR034660">
    <property type="entry name" value="DinB/YfiT-like"/>
</dbReference>
<dbReference type="AlphaFoldDB" id="A0A285P391"/>
<dbReference type="RefSeq" id="WP_097043028.1">
    <property type="nucleotide sequence ID" value="NZ_OBEK01000004.1"/>
</dbReference>
<evidence type="ECO:0000313" key="2">
    <source>
        <dbReference type="EMBL" id="SNZ15908.1"/>
    </source>
</evidence>
<dbReference type="SUPFAM" id="SSF109854">
    <property type="entry name" value="DinB/YfiT-like putative metalloenzymes"/>
    <property type="match status" value="1"/>
</dbReference>
<feature type="domain" description="DinB-like" evidence="1">
    <location>
        <begin position="24"/>
        <end position="131"/>
    </location>
</feature>
<reference evidence="3" key="1">
    <citation type="submission" date="2017-09" db="EMBL/GenBank/DDBJ databases">
        <authorList>
            <person name="Varghese N."/>
            <person name="Submissions S."/>
        </authorList>
    </citation>
    <scope>NUCLEOTIDE SEQUENCE [LARGE SCALE GENOMIC DNA]</scope>
    <source>
        <strain evidence="3">CGMCC 1.8913</strain>
    </source>
</reference>
<dbReference type="Pfam" id="PF12867">
    <property type="entry name" value="DinB_2"/>
    <property type="match status" value="1"/>
</dbReference>
<gene>
    <name evidence="2" type="ORF">SAMN05421503_2792</name>
</gene>
<dbReference type="OrthoDB" id="9798830at2"/>
<dbReference type="EMBL" id="OBEK01000004">
    <property type="protein sequence ID" value="SNZ15908.1"/>
    <property type="molecule type" value="Genomic_DNA"/>
</dbReference>
<protein>
    <submittedName>
        <fullName evidence="2">Uncharacterized damage-inducible protein DinB (Forms a four-helix bundle)</fullName>
    </submittedName>
</protein>
<proteinExistence type="predicted"/>
<dbReference type="Proteomes" id="UP000219356">
    <property type="component" value="Unassembled WGS sequence"/>
</dbReference>